<gene>
    <name evidence="11" type="ORF">QF205_01075</name>
</gene>
<evidence type="ECO:0000256" key="2">
    <source>
        <dbReference type="ARBA" id="ARBA00022475"/>
    </source>
</evidence>
<comment type="caution">
    <text evidence="11">The sequence shown here is derived from an EMBL/GenBank/DDBJ whole genome shotgun (WGS) entry which is preliminary data.</text>
</comment>
<dbReference type="EMBL" id="JARYGX010000003">
    <property type="protein sequence ID" value="MDH7451672.1"/>
    <property type="molecule type" value="Genomic_DNA"/>
</dbReference>
<keyword evidence="5 8" id="KW-0812">Transmembrane</keyword>
<evidence type="ECO:0000313" key="12">
    <source>
        <dbReference type="Proteomes" id="UP001160550"/>
    </source>
</evidence>
<dbReference type="SUPFAM" id="SSF53649">
    <property type="entry name" value="Alkaline phosphatase-like"/>
    <property type="match status" value="1"/>
</dbReference>
<dbReference type="Pfam" id="PF00884">
    <property type="entry name" value="Sulfatase"/>
    <property type="match status" value="1"/>
</dbReference>
<feature type="domain" description="Phosphoethanolamine transferase N-terminal" evidence="10">
    <location>
        <begin position="52"/>
        <end position="199"/>
    </location>
</feature>
<dbReference type="PANTHER" id="PTHR30443">
    <property type="entry name" value="INNER MEMBRANE PROTEIN"/>
    <property type="match status" value="1"/>
</dbReference>
<dbReference type="InterPro" id="IPR012549">
    <property type="entry name" value="EptA-like_N"/>
</dbReference>
<protein>
    <submittedName>
        <fullName evidence="11">Phosphoethanolamine--lipid A transferase</fullName>
    </submittedName>
</protein>
<keyword evidence="3" id="KW-0997">Cell inner membrane</keyword>
<evidence type="ECO:0000256" key="4">
    <source>
        <dbReference type="ARBA" id="ARBA00022679"/>
    </source>
</evidence>
<proteinExistence type="predicted"/>
<dbReference type="CDD" id="cd16017">
    <property type="entry name" value="LptA"/>
    <property type="match status" value="1"/>
</dbReference>
<evidence type="ECO:0000256" key="8">
    <source>
        <dbReference type="SAM" id="Phobius"/>
    </source>
</evidence>
<keyword evidence="12" id="KW-1185">Reference proteome</keyword>
<dbReference type="InterPro" id="IPR040423">
    <property type="entry name" value="PEA_transferase"/>
</dbReference>
<dbReference type="InterPro" id="IPR000917">
    <property type="entry name" value="Sulfatase_N"/>
</dbReference>
<evidence type="ECO:0000256" key="5">
    <source>
        <dbReference type="ARBA" id="ARBA00022692"/>
    </source>
</evidence>
<reference evidence="11" key="1">
    <citation type="journal article" date="2007" name="Int. J. Syst. Evol. Microbiol.">
        <title>Luteimonas composti sp. nov., a moderately thermophilic bacterium isolated from food waste.</title>
        <authorList>
            <person name="Young C.C."/>
            <person name="Kampfer P."/>
            <person name="Chen W.M."/>
            <person name="Yen W.S."/>
            <person name="Arun A.B."/>
            <person name="Lai W.A."/>
            <person name="Shen F.T."/>
            <person name="Rekha P.D."/>
            <person name="Lin K.Y."/>
            <person name="Chou J.H."/>
        </authorList>
    </citation>
    <scope>NUCLEOTIDE SEQUENCE</scope>
    <source>
        <strain evidence="11">CC-YY355</strain>
    </source>
</reference>
<evidence type="ECO:0000259" key="9">
    <source>
        <dbReference type="Pfam" id="PF00884"/>
    </source>
</evidence>
<sequence length="545" mass="58945">MLRLRPRLHGETLIALAGLYFVLFDNAAFWHAAVEAPLRQAGWTASLGVLVFAANAMLLSAVAWRWLAKPVLALLMVASALASHYASAYGVHIDADMVRNVLHTDLRESTEFVSHGTLAALASTLPALLVLWRVRLLRRRPSAALARRLAFVAVVALVAGLAIIGSAREFGTLVRNHRETRYLVAPANVVVSLLKVATEREERGPRFQIAGDARLLPRAAGAKPRLLVLVVGETARAANWGLSGYARQTTPRLAATDGVVNFTHVTACGSSTEVSLPCMFSLQGREHYDARAIREHESLLHVLARTGIPVLWRDNQSGCKGVCDGLPVQRLDAAHDPAHCSGLRCRDGILLADPASWLGDGLRDRVVVLHMLGNHGPNYNERAPPAFRRYRPACASADLGDCSREQIVNAYDNALLYTDDLLASAIESLRAQSSYDAALVYVSDHGESLGENGLYLHGMPWPIAPDVQLQVPMVAWLSPGFAAATHIDTGCLARRAAEPITHDHLFHSLLGALDVATASYRSDRDIFAPCRPTATARGPTQGSTT</sequence>
<feature type="transmembrane region" description="Helical" evidence="8">
    <location>
        <begin position="112"/>
        <end position="132"/>
    </location>
</feature>
<evidence type="ECO:0000259" key="10">
    <source>
        <dbReference type="Pfam" id="PF08019"/>
    </source>
</evidence>
<evidence type="ECO:0000256" key="6">
    <source>
        <dbReference type="ARBA" id="ARBA00022989"/>
    </source>
</evidence>
<keyword evidence="2" id="KW-1003">Cell membrane</keyword>
<feature type="domain" description="Sulfatase N-terminal" evidence="9">
    <location>
        <begin position="226"/>
        <end position="515"/>
    </location>
</feature>
<comment type="subcellular location">
    <subcellularLocation>
        <location evidence="1">Cell inner membrane</location>
        <topology evidence="1">Multi-pass membrane protein</topology>
    </subcellularLocation>
</comment>
<dbReference type="Pfam" id="PF08019">
    <property type="entry name" value="EptA_B_N"/>
    <property type="match status" value="1"/>
</dbReference>
<dbReference type="NCBIfam" id="NF028537">
    <property type="entry name" value="P_eth_NH2_trans"/>
    <property type="match status" value="1"/>
</dbReference>
<feature type="transmembrane region" description="Helical" evidence="8">
    <location>
        <begin position="12"/>
        <end position="33"/>
    </location>
</feature>
<evidence type="ECO:0000313" key="11">
    <source>
        <dbReference type="EMBL" id="MDH7451672.1"/>
    </source>
</evidence>
<organism evidence="11 12">
    <name type="scientific">Luteimonas composti</name>
    <dbReference type="NCBI Taxonomy" id="398257"/>
    <lineage>
        <taxon>Bacteria</taxon>
        <taxon>Pseudomonadati</taxon>
        <taxon>Pseudomonadota</taxon>
        <taxon>Gammaproteobacteria</taxon>
        <taxon>Lysobacterales</taxon>
        <taxon>Lysobacteraceae</taxon>
        <taxon>Luteimonas</taxon>
    </lineage>
</organism>
<name>A0ABT6MM54_9GAMM</name>
<accession>A0ABT6MM54</accession>
<dbReference type="InterPro" id="IPR058130">
    <property type="entry name" value="PEA_transf_C"/>
</dbReference>
<dbReference type="GO" id="GO:0016740">
    <property type="term" value="F:transferase activity"/>
    <property type="evidence" value="ECO:0007669"/>
    <property type="project" value="UniProtKB-KW"/>
</dbReference>
<feature type="transmembrane region" description="Helical" evidence="8">
    <location>
        <begin position="144"/>
        <end position="165"/>
    </location>
</feature>
<dbReference type="Gene3D" id="3.40.720.10">
    <property type="entry name" value="Alkaline Phosphatase, subunit A"/>
    <property type="match status" value="1"/>
</dbReference>
<dbReference type="Proteomes" id="UP001160550">
    <property type="component" value="Unassembled WGS sequence"/>
</dbReference>
<feature type="transmembrane region" description="Helical" evidence="8">
    <location>
        <begin position="45"/>
        <end position="64"/>
    </location>
</feature>
<feature type="transmembrane region" description="Helical" evidence="8">
    <location>
        <begin position="71"/>
        <end position="92"/>
    </location>
</feature>
<dbReference type="InterPro" id="IPR017850">
    <property type="entry name" value="Alkaline_phosphatase_core_sf"/>
</dbReference>
<keyword evidence="7 8" id="KW-0472">Membrane</keyword>
<dbReference type="PANTHER" id="PTHR30443:SF0">
    <property type="entry name" value="PHOSPHOETHANOLAMINE TRANSFERASE EPTA"/>
    <property type="match status" value="1"/>
</dbReference>
<keyword evidence="4 11" id="KW-0808">Transferase</keyword>
<keyword evidence="6 8" id="KW-1133">Transmembrane helix</keyword>
<evidence type="ECO:0000256" key="7">
    <source>
        <dbReference type="ARBA" id="ARBA00023136"/>
    </source>
</evidence>
<reference evidence="11" key="2">
    <citation type="submission" date="2023-04" db="EMBL/GenBank/DDBJ databases">
        <authorList>
            <person name="Sun J.-Q."/>
        </authorList>
    </citation>
    <scope>NUCLEOTIDE SEQUENCE</scope>
    <source>
        <strain evidence="11">CC-YY355</strain>
    </source>
</reference>
<dbReference type="RefSeq" id="WP_280940874.1">
    <property type="nucleotide sequence ID" value="NZ_JARYGX010000003.1"/>
</dbReference>
<evidence type="ECO:0000256" key="3">
    <source>
        <dbReference type="ARBA" id="ARBA00022519"/>
    </source>
</evidence>
<evidence type="ECO:0000256" key="1">
    <source>
        <dbReference type="ARBA" id="ARBA00004429"/>
    </source>
</evidence>